<keyword evidence="4" id="KW-0378">Hydrolase</keyword>
<dbReference type="InterPro" id="IPR017907">
    <property type="entry name" value="Znf_RING_CS"/>
</dbReference>
<dbReference type="PROSITE" id="PS00518">
    <property type="entry name" value="ZF_RING_1"/>
    <property type="match status" value="1"/>
</dbReference>
<dbReference type="Pfam" id="PF00176">
    <property type="entry name" value="SNF2-rel_dom"/>
    <property type="match status" value="1"/>
</dbReference>
<feature type="domain" description="Helicase ATP-binding" evidence="9">
    <location>
        <begin position="413"/>
        <end position="600"/>
    </location>
</feature>
<dbReference type="PROSITE" id="PS51194">
    <property type="entry name" value="HELICASE_CTER"/>
    <property type="match status" value="1"/>
</dbReference>
<dbReference type="CDD" id="cd18008">
    <property type="entry name" value="DEXDc_SHPRH-like"/>
    <property type="match status" value="1"/>
</dbReference>
<dbReference type="Pfam" id="PF00271">
    <property type="entry name" value="Helicase_C"/>
    <property type="match status" value="1"/>
</dbReference>
<feature type="domain" description="RING-type" evidence="8">
    <location>
        <begin position="739"/>
        <end position="790"/>
    </location>
</feature>
<dbReference type="PROSITE" id="PS51192">
    <property type="entry name" value="HELICASE_ATP_BIND_1"/>
    <property type="match status" value="1"/>
</dbReference>
<dbReference type="InterPro" id="IPR049730">
    <property type="entry name" value="SNF2/RAD54-like_C"/>
</dbReference>
<evidence type="ECO:0000256" key="5">
    <source>
        <dbReference type="ARBA" id="ARBA00022833"/>
    </source>
</evidence>
<dbReference type="SMART" id="SM00490">
    <property type="entry name" value="HELICc"/>
    <property type="match status" value="1"/>
</dbReference>
<keyword evidence="12" id="KW-1185">Reference proteome</keyword>
<protein>
    <submittedName>
        <fullName evidence="11">Uncharacterized protein</fullName>
    </submittedName>
</protein>
<dbReference type="PANTHER" id="PTHR45626">
    <property type="entry name" value="TRANSCRIPTION TERMINATION FACTOR 2-RELATED"/>
    <property type="match status" value="1"/>
</dbReference>
<dbReference type="InterPro" id="IPR001841">
    <property type="entry name" value="Znf_RING"/>
</dbReference>
<dbReference type="EMBL" id="JAZAVJ010000042">
    <property type="protein sequence ID" value="KAK7418921.1"/>
    <property type="molecule type" value="Genomic_DNA"/>
</dbReference>
<evidence type="ECO:0000259" key="9">
    <source>
        <dbReference type="PROSITE" id="PS51192"/>
    </source>
</evidence>
<keyword evidence="3 7" id="KW-0863">Zinc-finger</keyword>
<dbReference type="InterPro" id="IPR014001">
    <property type="entry name" value="Helicase_ATP-bd"/>
</dbReference>
<dbReference type="InterPro" id="IPR050628">
    <property type="entry name" value="SNF2_RAD54_helicase_TF"/>
</dbReference>
<dbReference type="InterPro" id="IPR000330">
    <property type="entry name" value="SNF2_N"/>
</dbReference>
<keyword evidence="5" id="KW-0862">Zinc</keyword>
<evidence type="ECO:0000256" key="2">
    <source>
        <dbReference type="ARBA" id="ARBA00022741"/>
    </source>
</evidence>
<evidence type="ECO:0000256" key="3">
    <source>
        <dbReference type="ARBA" id="ARBA00022771"/>
    </source>
</evidence>
<dbReference type="Gene3D" id="3.40.50.300">
    <property type="entry name" value="P-loop containing nucleotide triphosphate hydrolases"/>
    <property type="match status" value="1"/>
</dbReference>
<organism evidence="11 12">
    <name type="scientific">Neonectria punicea</name>
    <dbReference type="NCBI Taxonomy" id="979145"/>
    <lineage>
        <taxon>Eukaryota</taxon>
        <taxon>Fungi</taxon>
        <taxon>Dikarya</taxon>
        <taxon>Ascomycota</taxon>
        <taxon>Pezizomycotina</taxon>
        <taxon>Sordariomycetes</taxon>
        <taxon>Hypocreomycetidae</taxon>
        <taxon>Hypocreales</taxon>
        <taxon>Nectriaceae</taxon>
        <taxon>Neonectria</taxon>
    </lineage>
</organism>
<comment type="caution">
    <text evidence="11">The sequence shown here is derived from an EMBL/GenBank/DDBJ whole genome shotgun (WGS) entry which is preliminary data.</text>
</comment>
<name>A0ABR1HEC2_9HYPO</name>
<dbReference type="Proteomes" id="UP001498476">
    <property type="component" value="Unassembled WGS sequence"/>
</dbReference>
<accession>A0ABR1HEC2</accession>
<evidence type="ECO:0000313" key="12">
    <source>
        <dbReference type="Proteomes" id="UP001498476"/>
    </source>
</evidence>
<evidence type="ECO:0000256" key="7">
    <source>
        <dbReference type="PROSITE-ProRule" id="PRU00175"/>
    </source>
</evidence>
<evidence type="ECO:0000256" key="1">
    <source>
        <dbReference type="ARBA" id="ARBA00022723"/>
    </source>
</evidence>
<gene>
    <name evidence="11" type="ORF">QQX98_003624</name>
</gene>
<dbReference type="InterPro" id="IPR001650">
    <property type="entry name" value="Helicase_C-like"/>
</dbReference>
<evidence type="ECO:0000259" key="8">
    <source>
        <dbReference type="PROSITE" id="PS50089"/>
    </source>
</evidence>
<feature type="domain" description="Helicase C-terminal" evidence="10">
    <location>
        <begin position="838"/>
        <end position="1000"/>
    </location>
</feature>
<keyword evidence="6" id="KW-0067">ATP-binding</keyword>
<dbReference type="CDD" id="cd18793">
    <property type="entry name" value="SF2_C_SNF"/>
    <property type="match status" value="1"/>
</dbReference>
<dbReference type="PANTHER" id="PTHR45626:SF52">
    <property type="entry name" value="SINGLE-STRANDED DNA-DEPENDENT ATPASE (EUROFUNG)"/>
    <property type="match status" value="1"/>
</dbReference>
<keyword evidence="2" id="KW-0547">Nucleotide-binding</keyword>
<keyword evidence="1" id="KW-0479">Metal-binding</keyword>
<dbReference type="SUPFAM" id="SSF57850">
    <property type="entry name" value="RING/U-box"/>
    <property type="match status" value="1"/>
</dbReference>
<dbReference type="PROSITE" id="PS50089">
    <property type="entry name" value="ZF_RING_2"/>
    <property type="match status" value="1"/>
</dbReference>
<dbReference type="Gene3D" id="3.40.50.10810">
    <property type="entry name" value="Tandem AAA-ATPase domain"/>
    <property type="match status" value="1"/>
</dbReference>
<dbReference type="SUPFAM" id="SSF52540">
    <property type="entry name" value="P-loop containing nucleoside triphosphate hydrolases"/>
    <property type="match status" value="2"/>
</dbReference>
<evidence type="ECO:0000313" key="11">
    <source>
        <dbReference type="EMBL" id="KAK7418921.1"/>
    </source>
</evidence>
<dbReference type="InterPro" id="IPR027417">
    <property type="entry name" value="P-loop_NTPase"/>
</dbReference>
<proteinExistence type="predicted"/>
<sequence>MLKRNRAYRDQESSAHIVDYDSQAQLFNSGPSGPLDSFDFGNFLSQLTPENTTDGVPTENHPTTVDVFNNTIDAIHPELADWARTFEDFGSSSTCFQNQSSEQDESRFGASIDISATSTPEQDVTVPPDEFSRDETRVCYGMIHKVDVKLIGNMTSLLAQLDRRDGSTQSAIQIFTLKPKTDHVLLLLPDGTEFGHPRGEITKVLSSLLLRGILELEAVALSDSICRKISKVDKAGEAIVQVDINIYGPSGQGTKVGDALTTDKIWLQQPDYYKRQFQYVNPHVIRFPELELEGSARLDELVNEASNLERRTNTDVMQLVSEVEQSTHRAAGLERVTGDRRLQTKLLEHQERGLAFMMQRESGQIPDDYRLWERTVVEDNEMQVHNYLKDSKQEDFVLTLPRFIHRITKKRASIQREEKGGGVLADEMGMGKTLSILALIIKTIGEGHVWAEQSMNEEVTHSEIQHYAHSTLIIVPSALIINSWVSEINIHLGDAVRVIKYHGEGREREVEALSKADIVLTTYKTLATDYLSKKRLQSTIHSMGWFRIVLDEAHNIRRPATTFHRACAAVTARSRWCLTGTPIQNKLEDIGSLFVFLRAEEFESMASFRRYLVFPFEQQDPVAKERLVMLYDSLVLRRTKDILHLPGQEERIRELQLSLRERTQYDKTTDILNRYIRQQVGEHEIKSKFGLFQAHLQLRILCNHGTHQKLFAWKRKSRSAADAKEAFFVELGLNAERICAGCGQPRPIINSNYAQNDFIEKCAHMFCRDCLDGLDGTQGEAGLLQHCPLCAVSHKALRKAASRPVELGDTDEQGDVVMRDADNDAWDGYFNSGGYSTKVTALVEDVKGSLGELVMGEDGRPRKTKSIIFSCWTRTLDLVELYLQKENIEFLRVDGECLMSKRQRILDRFSQPNGPQIMLMTTGTGAFGLNLTAANRIFILELQWNPSVENQAIARAIRLRQSDKVIVTRYMMMGTVEQEMKSQQIKKERAARAGFVKSAD</sequence>
<evidence type="ECO:0000256" key="4">
    <source>
        <dbReference type="ARBA" id="ARBA00022801"/>
    </source>
</evidence>
<reference evidence="11 12" key="1">
    <citation type="journal article" date="2025" name="Microbiol. Resour. Announc.">
        <title>Draft genome sequences for Neonectria magnoliae and Neonectria punicea, canker pathogens of Liriodendron tulipifera and Acer saccharum in West Virginia.</title>
        <authorList>
            <person name="Petronek H.M."/>
            <person name="Kasson M.T."/>
            <person name="Metheny A.M."/>
            <person name="Stauder C.M."/>
            <person name="Lovett B."/>
            <person name="Lynch S.C."/>
            <person name="Garnas J.R."/>
            <person name="Kasson L.R."/>
            <person name="Stajich J.E."/>
        </authorList>
    </citation>
    <scope>NUCLEOTIDE SEQUENCE [LARGE SCALE GENOMIC DNA]</scope>
    <source>
        <strain evidence="11 12">NRRL 64653</strain>
    </source>
</reference>
<evidence type="ECO:0000259" key="10">
    <source>
        <dbReference type="PROSITE" id="PS51194"/>
    </source>
</evidence>
<dbReference type="InterPro" id="IPR038718">
    <property type="entry name" value="SNF2-like_sf"/>
</dbReference>
<evidence type="ECO:0000256" key="6">
    <source>
        <dbReference type="ARBA" id="ARBA00022840"/>
    </source>
</evidence>
<dbReference type="SMART" id="SM00487">
    <property type="entry name" value="DEXDc"/>
    <property type="match status" value="1"/>
</dbReference>